<dbReference type="AlphaFoldDB" id="A0A2K1J1J1"/>
<dbReference type="InParanoid" id="A0A2K1J1J1"/>
<dbReference type="STRING" id="3218.A0A2K1J1J1"/>
<dbReference type="SMART" id="SM01255">
    <property type="entry name" value="KNOX1"/>
    <property type="match status" value="1"/>
</dbReference>
<evidence type="ECO:0000256" key="1">
    <source>
        <dbReference type="ARBA" id="ARBA00004123"/>
    </source>
</evidence>
<dbReference type="Proteomes" id="UP000006727">
    <property type="component" value="Chromosome 18"/>
</dbReference>
<proteinExistence type="predicted"/>
<dbReference type="GO" id="GO:0003677">
    <property type="term" value="F:DNA binding"/>
    <property type="evidence" value="ECO:0007669"/>
    <property type="project" value="InterPro"/>
</dbReference>
<sequence>MRRTKYPLEEQPFFCLEMTSVNMGESLIASHSLCFEYAQPNYFRQHNLEHLAIERRGILNLTSISIIGNNCSTGRGSEANIPWKSNISQDMKTLRRDLANRCPRSSILLMEIIKSADNAIREFGCGSGMSAHSGKDDESFIYRQVLHGKFDPEAEKDPELGAAIIDHPFYPKIVRALIRIYKMRIGAPGGLPARLDELTNKFQRVQDYLRSYMEMLTKFTEDLKEPFDKFMRFTEITTRALEDICGHCVETTPDEDSNYELDIGIEEHGTQEGDELCMSDKLKFLVDIDETVVVDPMASDEKVKKAMRKKYGCHIGELKAEFNRVRKKGKLSTSALTILKD</sequence>
<evidence type="ECO:0000313" key="6">
    <source>
        <dbReference type="Proteomes" id="UP000006727"/>
    </source>
</evidence>
<name>A0A2K1J1J1_PHYPA</name>
<keyword evidence="2" id="KW-0539">Nucleus</keyword>
<dbReference type="EnsemblPlants" id="Pp3c18_18750V3.1">
    <property type="protein sequence ID" value="Pp3c18_18750V3.1"/>
    <property type="gene ID" value="Pp3c18_18750"/>
</dbReference>
<evidence type="ECO:0000313" key="5">
    <source>
        <dbReference type="EnsemblPlants" id="Pp3c18_18750V3.1"/>
    </source>
</evidence>
<evidence type="ECO:0000313" key="4">
    <source>
        <dbReference type="EMBL" id="PNR35398.1"/>
    </source>
</evidence>
<dbReference type="Gramene" id="Pp3c18_18750V3.1">
    <property type="protein sequence ID" value="Pp3c18_18750V3.1"/>
    <property type="gene ID" value="Pp3c18_18750"/>
</dbReference>
<feature type="domain" description="KNOX1" evidence="3">
    <location>
        <begin position="158"/>
        <end position="204"/>
    </location>
</feature>
<keyword evidence="6" id="KW-1185">Reference proteome</keyword>
<accession>A0A2K1J1J1</accession>
<dbReference type="EMBL" id="ABEU02000018">
    <property type="protein sequence ID" value="PNR35398.1"/>
    <property type="molecule type" value="Genomic_DNA"/>
</dbReference>
<dbReference type="FunCoup" id="A0A2K1J1J1">
    <property type="interactions" value="355"/>
</dbReference>
<gene>
    <name evidence="4" type="ORF">PHYPA_023298</name>
</gene>
<dbReference type="InterPro" id="IPR005540">
    <property type="entry name" value="KNOX1"/>
</dbReference>
<evidence type="ECO:0000259" key="3">
    <source>
        <dbReference type="SMART" id="SM01255"/>
    </source>
</evidence>
<reference evidence="4 6" key="2">
    <citation type="journal article" date="2018" name="Plant J.">
        <title>The Physcomitrella patens chromosome-scale assembly reveals moss genome structure and evolution.</title>
        <authorList>
            <person name="Lang D."/>
            <person name="Ullrich K.K."/>
            <person name="Murat F."/>
            <person name="Fuchs J."/>
            <person name="Jenkins J."/>
            <person name="Haas F.B."/>
            <person name="Piednoel M."/>
            <person name="Gundlach H."/>
            <person name="Van Bel M."/>
            <person name="Meyberg R."/>
            <person name="Vives C."/>
            <person name="Morata J."/>
            <person name="Symeonidi A."/>
            <person name="Hiss M."/>
            <person name="Muchero W."/>
            <person name="Kamisugi Y."/>
            <person name="Saleh O."/>
            <person name="Blanc G."/>
            <person name="Decker E.L."/>
            <person name="van Gessel N."/>
            <person name="Grimwood J."/>
            <person name="Hayes R.D."/>
            <person name="Graham S.W."/>
            <person name="Gunter L.E."/>
            <person name="McDaniel S.F."/>
            <person name="Hoernstein S.N.W."/>
            <person name="Larsson A."/>
            <person name="Li F.W."/>
            <person name="Perroud P.F."/>
            <person name="Phillips J."/>
            <person name="Ranjan P."/>
            <person name="Rokshar D.S."/>
            <person name="Rothfels C.J."/>
            <person name="Schneider L."/>
            <person name="Shu S."/>
            <person name="Stevenson D.W."/>
            <person name="Thummler F."/>
            <person name="Tillich M."/>
            <person name="Villarreal Aguilar J.C."/>
            <person name="Widiez T."/>
            <person name="Wong G.K."/>
            <person name="Wymore A."/>
            <person name="Zhang Y."/>
            <person name="Zimmer A.D."/>
            <person name="Quatrano R.S."/>
            <person name="Mayer K.F.X."/>
            <person name="Goodstein D."/>
            <person name="Casacuberta J.M."/>
            <person name="Vandepoele K."/>
            <person name="Reski R."/>
            <person name="Cuming A.C."/>
            <person name="Tuskan G.A."/>
            <person name="Maumus F."/>
            <person name="Salse J."/>
            <person name="Schmutz J."/>
            <person name="Rensing S.A."/>
        </authorList>
    </citation>
    <scope>NUCLEOTIDE SEQUENCE [LARGE SCALE GENOMIC DNA]</scope>
    <source>
        <strain evidence="5 6">cv. Gransden 2004</strain>
    </source>
</reference>
<evidence type="ECO:0000256" key="2">
    <source>
        <dbReference type="ARBA" id="ARBA00023242"/>
    </source>
</evidence>
<reference evidence="4 6" key="1">
    <citation type="journal article" date="2008" name="Science">
        <title>The Physcomitrella genome reveals evolutionary insights into the conquest of land by plants.</title>
        <authorList>
            <person name="Rensing S."/>
            <person name="Lang D."/>
            <person name="Zimmer A."/>
            <person name="Terry A."/>
            <person name="Salamov A."/>
            <person name="Shapiro H."/>
            <person name="Nishiyama T."/>
            <person name="Perroud P.-F."/>
            <person name="Lindquist E."/>
            <person name="Kamisugi Y."/>
            <person name="Tanahashi T."/>
            <person name="Sakakibara K."/>
            <person name="Fujita T."/>
            <person name="Oishi K."/>
            <person name="Shin-I T."/>
            <person name="Kuroki Y."/>
            <person name="Toyoda A."/>
            <person name="Suzuki Y."/>
            <person name="Hashimoto A."/>
            <person name="Yamaguchi K."/>
            <person name="Sugano A."/>
            <person name="Kohara Y."/>
            <person name="Fujiyama A."/>
            <person name="Anterola A."/>
            <person name="Aoki S."/>
            <person name="Ashton N."/>
            <person name="Barbazuk W.B."/>
            <person name="Barker E."/>
            <person name="Bennetzen J."/>
            <person name="Bezanilla M."/>
            <person name="Blankenship R."/>
            <person name="Cho S.H."/>
            <person name="Dutcher S."/>
            <person name="Estelle M."/>
            <person name="Fawcett J.A."/>
            <person name="Gundlach H."/>
            <person name="Hanada K."/>
            <person name="Heyl A."/>
            <person name="Hicks K.A."/>
            <person name="Hugh J."/>
            <person name="Lohr M."/>
            <person name="Mayer K."/>
            <person name="Melkozernov A."/>
            <person name="Murata T."/>
            <person name="Nelson D."/>
            <person name="Pils B."/>
            <person name="Prigge M."/>
            <person name="Reiss B."/>
            <person name="Renner T."/>
            <person name="Rombauts S."/>
            <person name="Rushton P."/>
            <person name="Sanderfoot A."/>
            <person name="Schween G."/>
            <person name="Shiu S.-H."/>
            <person name="Stueber K."/>
            <person name="Theodoulou F.L."/>
            <person name="Tu H."/>
            <person name="Van de Peer Y."/>
            <person name="Verrier P.J."/>
            <person name="Waters E."/>
            <person name="Wood A."/>
            <person name="Yang L."/>
            <person name="Cove D."/>
            <person name="Cuming A."/>
            <person name="Hasebe M."/>
            <person name="Lucas S."/>
            <person name="Mishler D.B."/>
            <person name="Reski R."/>
            <person name="Grigoriev I."/>
            <person name="Quatrano R.S."/>
            <person name="Boore J.L."/>
        </authorList>
    </citation>
    <scope>NUCLEOTIDE SEQUENCE [LARGE SCALE GENOMIC DNA]</scope>
    <source>
        <strain evidence="5 6">cv. Gransden 2004</strain>
    </source>
</reference>
<reference evidence="5" key="3">
    <citation type="submission" date="2020-12" db="UniProtKB">
        <authorList>
            <consortium name="EnsemblPlants"/>
        </authorList>
    </citation>
    <scope>IDENTIFICATION</scope>
</reference>
<protein>
    <recommendedName>
        <fullName evidence="3">KNOX1 domain-containing protein</fullName>
    </recommendedName>
</protein>
<comment type="subcellular location">
    <subcellularLocation>
        <location evidence="1">Nucleus</location>
    </subcellularLocation>
</comment>
<organism evidence="4">
    <name type="scientific">Physcomitrium patens</name>
    <name type="common">Spreading-leaved earth moss</name>
    <name type="synonym">Physcomitrella patens</name>
    <dbReference type="NCBI Taxonomy" id="3218"/>
    <lineage>
        <taxon>Eukaryota</taxon>
        <taxon>Viridiplantae</taxon>
        <taxon>Streptophyta</taxon>
        <taxon>Embryophyta</taxon>
        <taxon>Bryophyta</taxon>
        <taxon>Bryophytina</taxon>
        <taxon>Bryopsida</taxon>
        <taxon>Funariidae</taxon>
        <taxon>Funariales</taxon>
        <taxon>Funariaceae</taxon>
        <taxon>Physcomitrium</taxon>
    </lineage>
</organism>
<dbReference type="GO" id="GO:0005634">
    <property type="term" value="C:nucleus"/>
    <property type="evidence" value="ECO:0000318"/>
    <property type="project" value="GO_Central"/>
</dbReference>